<dbReference type="Pfam" id="PF02627">
    <property type="entry name" value="CMD"/>
    <property type="match status" value="1"/>
</dbReference>
<feature type="domain" description="Carboxymuconolactone decarboxylase-like" evidence="1">
    <location>
        <begin position="34"/>
        <end position="101"/>
    </location>
</feature>
<evidence type="ECO:0000313" key="3">
    <source>
        <dbReference type="Proteomes" id="UP000018733"/>
    </source>
</evidence>
<evidence type="ECO:0000313" key="2">
    <source>
        <dbReference type="EMBL" id="ETF04734.1"/>
    </source>
</evidence>
<dbReference type="GO" id="GO:0051920">
    <property type="term" value="F:peroxiredoxin activity"/>
    <property type="evidence" value="ECO:0007669"/>
    <property type="project" value="InterPro"/>
</dbReference>
<dbReference type="SUPFAM" id="SSF69118">
    <property type="entry name" value="AhpD-like"/>
    <property type="match status" value="1"/>
</dbReference>
<organism evidence="2 3">
    <name type="scientific">Advenella kashmirensis W13003</name>
    <dbReference type="NCBI Taxonomy" id="1424334"/>
    <lineage>
        <taxon>Bacteria</taxon>
        <taxon>Pseudomonadati</taxon>
        <taxon>Pseudomonadota</taxon>
        <taxon>Betaproteobacteria</taxon>
        <taxon>Burkholderiales</taxon>
        <taxon>Alcaligenaceae</taxon>
    </lineage>
</organism>
<gene>
    <name evidence="2" type="ORF">W822_04515</name>
</gene>
<dbReference type="PATRIC" id="fig|1424334.3.peg.913"/>
<dbReference type="STRING" id="1424334.W822_04515"/>
<dbReference type="RefSeq" id="WP_024003966.1">
    <property type="nucleotide sequence ID" value="NZ_KI650979.1"/>
</dbReference>
<dbReference type="Gene3D" id="1.20.1290.10">
    <property type="entry name" value="AhpD-like"/>
    <property type="match status" value="2"/>
</dbReference>
<dbReference type="Proteomes" id="UP000018733">
    <property type="component" value="Unassembled WGS sequence"/>
</dbReference>
<evidence type="ECO:0000259" key="1">
    <source>
        <dbReference type="Pfam" id="PF02627"/>
    </source>
</evidence>
<accession>V8R0D2</accession>
<reference evidence="2 3" key="1">
    <citation type="journal article" date="2014" name="Genome Announc.">
        <title>Draft Genome Sequence of Advenella kashmirensis Strain W13003, a Polycyclic Aromatic Hydrocarbon-Degrading Bacterium.</title>
        <authorList>
            <person name="Wang X."/>
            <person name="Jin D."/>
            <person name="Zhou L."/>
            <person name="Wu L."/>
            <person name="An W."/>
            <person name="Zhao L."/>
        </authorList>
    </citation>
    <scope>NUCLEOTIDE SEQUENCE [LARGE SCALE GENOMIC DNA]</scope>
    <source>
        <strain evidence="2 3">W13003</strain>
    </source>
</reference>
<dbReference type="InterPro" id="IPR003779">
    <property type="entry name" value="CMD-like"/>
</dbReference>
<dbReference type="eggNOG" id="COG0599">
    <property type="taxonomic scope" value="Bacteria"/>
</dbReference>
<dbReference type="AlphaFoldDB" id="V8R0D2"/>
<comment type="caution">
    <text evidence="2">The sequence shown here is derived from an EMBL/GenBank/DDBJ whole genome shotgun (WGS) entry which is preliminary data.</text>
</comment>
<dbReference type="PANTHER" id="PTHR33930">
    <property type="entry name" value="ALKYL HYDROPEROXIDE REDUCTASE AHPD"/>
    <property type="match status" value="1"/>
</dbReference>
<name>V8R0D2_9BURK</name>
<keyword evidence="3" id="KW-1185">Reference proteome</keyword>
<sequence>MTDITPEQEQIKAQFIAERGYWRPWTETILRHHPQFLSAYASYAGYPARHGPLSPRMVELIYIALDSSATHLFPTGLRTHLEFARQLGVSAADVFDVLHIVTGQGLSHVYDAVRILADEIGMDNAQAMSEEQRSRVQRHFSEVPAFMEQIAQLDPGYLDVLLDFLEHGDSSDTSARGGLTLAERTLIEIALAACFTGFNETMLRMRIRSALKIGISHAELLQAIQLTAHLSIHGMALGANTFEESIASRSQAPKGADPV</sequence>
<protein>
    <recommendedName>
        <fullName evidence="1">Carboxymuconolactone decarboxylase-like domain-containing protein</fullName>
    </recommendedName>
</protein>
<proteinExistence type="predicted"/>
<dbReference type="PANTHER" id="PTHR33930:SF2">
    <property type="entry name" value="BLR3452 PROTEIN"/>
    <property type="match status" value="1"/>
</dbReference>
<dbReference type="HOGENOM" id="CLU_096750_0_0_4"/>
<dbReference type="InterPro" id="IPR029032">
    <property type="entry name" value="AhpD-like"/>
</dbReference>
<dbReference type="EMBL" id="AYXT01000001">
    <property type="protein sequence ID" value="ETF04734.1"/>
    <property type="molecule type" value="Genomic_DNA"/>
</dbReference>